<dbReference type="GO" id="GO:0003677">
    <property type="term" value="F:DNA binding"/>
    <property type="evidence" value="ECO:0007669"/>
    <property type="project" value="InterPro"/>
</dbReference>
<gene>
    <name evidence="6" type="ORF">SEPMUDRAFT_50383</name>
</gene>
<dbReference type="Proteomes" id="UP000016931">
    <property type="component" value="Unassembled WGS sequence"/>
</dbReference>
<dbReference type="GO" id="GO:0030527">
    <property type="term" value="F:structural constituent of chromatin"/>
    <property type="evidence" value="ECO:0007669"/>
    <property type="project" value="InterPro"/>
</dbReference>
<feature type="domain" description="Core Histone H2A/H2B/H3" evidence="5">
    <location>
        <begin position="5"/>
        <end position="63"/>
    </location>
</feature>
<dbReference type="Gene3D" id="1.10.20.10">
    <property type="entry name" value="Histone, subunit A"/>
    <property type="match status" value="1"/>
</dbReference>
<comment type="subcellular location">
    <subcellularLocation>
        <location evidence="1">Chromosome</location>
    </subcellularLocation>
</comment>
<dbReference type="HOGENOM" id="CLU_078295_7_0_1"/>
<keyword evidence="4" id="KW-0238">DNA-binding</keyword>
<comment type="similarity">
    <text evidence="2">Belongs to the histone H3 family.</text>
</comment>
<organism evidence="6 7">
    <name type="scientific">Sphaerulina musiva (strain SO2202)</name>
    <name type="common">Poplar stem canker fungus</name>
    <name type="synonym">Septoria musiva</name>
    <dbReference type="NCBI Taxonomy" id="692275"/>
    <lineage>
        <taxon>Eukaryota</taxon>
        <taxon>Fungi</taxon>
        <taxon>Dikarya</taxon>
        <taxon>Ascomycota</taxon>
        <taxon>Pezizomycotina</taxon>
        <taxon>Dothideomycetes</taxon>
        <taxon>Dothideomycetidae</taxon>
        <taxon>Mycosphaerellales</taxon>
        <taxon>Mycosphaerellaceae</taxon>
        <taxon>Sphaerulina</taxon>
    </lineage>
</organism>
<dbReference type="EMBL" id="KB456268">
    <property type="protein sequence ID" value="EMF10168.1"/>
    <property type="molecule type" value="Genomic_DNA"/>
</dbReference>
<dbReference type="SUPFAM" id="SSF47113">
    <property type="entry name" value="Histone-fold"/>
    <property type="match status" value="1"/>
</dbReference>
<reference evidence="6 7" key="1">
    <citation type="journal article" date="2012" name="PLoS Pathog.">
        <title>Diverse lifestyles and strategies of plant pathogenesis encoded in the genomes of eighteen Dothideomycetes fungi.</title>
        <authorList>
            <person name="Ohm R.A."/>
            <person name="Feau N."/>
            <person name="Henrissat B."/>
            <person name="Schoch C.L."/>
            <person name="Horwitz B.A."/>
            <person name="Barry K.W."/>
            <person name="Condon B.J."/>
            <person name="Copeland A.C."/>
            <person name="Dhillon B."/>
            <person name="Glaser F."/>
            <person name="Hesse C.N."/>
            <person name="Kosti I."/>
            <person name="LaButti K."/>
            <person name="Lindquist E.A."/>
            <person name="Lucas S."/>
            <person name="Salamov A.A."/>
            <person name="Bradshaw R.E."/>
            <person name="Ciuffetti L."/>
            <person name="Hamelin R.C."/>
            <person name="Kema G.H.J."/>
            <person name="Lawrence C."/>
            <person name="Scott J.A."/>
            <person name="Spatafora J.W."/>
            <person name="Turgeon B.G."/>
            <person name="de Wit P.J.G.M."/>
            <person name="Zhong S."/>
            <person name="Goodwin S.B."/>
            <person name="Grigoriev I.V."/>
        </authorList>
    </citation>
    <scope>NUCLEOTIDE SEQUENCE [LARGE SCALE GENOMIC DNA]</scope>
    <source>
        <strain evidence="6 7">SO2202</strain>
    </source>
</reference>
<dbReference type="PANTHER" id="PTHR11426">
    <property type="entry name" value="HISTONE H3"/>
    <property type="match status" value="1"/>
</dbReference>
<evidence type="ECO:0000313" key="7">
    <source>
        <dbReference type="Proteomes" id="UP000016931"/>
    </source>
</evidence>
<evidence type="ECO:0000256" key="3">
    <source>
        <dbReference type="ARBA" id="ARBA00022454"/>
    </source>
</evidence>
<dbReference type="GO" id="GO:0046982">
    <property type="term" value="F:protein heterodimerization activity"/>
    <property type="evidence" value="ECO:0007669"/>
    <property type="project" value="InterPro"/>
</dbReference>
<feature type="non-terminal residue" evidence="6">
    <location>
        <position position="1"/>
    </location>
</feature>
<keyword evidence="3" id="KW-0158">Chromosome</keyword>
<evidence type="ECO:0000256" key="4">
    <source>
        <dbReference type="ARBA" id="ARBA00023269"/>
    </source>
</evidence>
<name>M3D0Z8_SPHMS</name>
<keyword evidence="4" id="KW-0544">Nucleosome core</keyword>
<evidence type="ECO:0000256" key="2">
    <source>
        <dbReference type="ARBA" id="ARBA00010343"/>
    </source>
</evidence>
<sequence length="65" mass="7407">KESLLYIKKTLFARLIKELVIDQAYIPLRIQASALGVLQEYAESLLVRIFTSANLLAIYAKRVIL</sequence>
<dbReference type="AlphaFoldDB" id="M3D0Z8"/>
<dbReference type="InterPro" id="IPR009072">
    <property type="entry name" value="Histone-fold"/>
</dbReference>
<dbReference type="OrthoDB" id="842664at2759"/>
<dbReference type="InterPro" id="IPR000164">
    <property type="entry name" value="Histone_H3/CENP-A"/>
</dbReference>
<evidence type="ECO:0000256" key="1">
    <source>
        <dbReference type="ARBA" id="ARBA00004286"/>
    </source>
</evidence>
<dbReference type="GeneID" id="27906297"/>
<evidence type="ECO:0000259" key="5">
    <source>
        <dbReference type="Pfam" id="PF00125"/>
    </source>
</evidence>
<protein>
    <recommendedName>
        <fullName evidence="5">Core Histone H2A/H2B/H3 domain-containing protein</fullName>
    </recommendedName>
</protein>
<evidence type="ECO:0000313" key="6">
    <source>
        <dbReference type="EMBL" id="EMF10168.1"/>
    </source>
</evidence>
<dbReference type="GO" id="GO:0000786">
    <property type="term" value="C:nucleosome"/>
    <property type="evidence" value="ECO:0007669"/>
    <property type="project" value="UniProtKB-KW"/>
</dbReference>
<proteinExistence type="inferred from homology"/>
<dbReference type="RefSeq" id="XP_016758289.1">
    <property type="nucleotide sequence ID" value="XM_016909160.1"/>
</dbReference>
<accession>M3D0Z8</accession>
<keyword evidence="7" id="KW-1185">Reference proteome</keyword>
<dbReference type="InterPro" id="IPR007125">
    <property type="entry name" value="H2A/H2B/H3"/>
</dbReference>
<dbReference type="PRINTS" id="PR00622">
    <property type="entry name" value="HISTONEH3"/>
</dbReference>
<dbReference type="Pfam" id="PF00125">
    <property type="entry name" value="Histone"/>
    <property type="match status" value="1"/>
</dbReference>